<proteinExistence type="predicted"/>
<comment type="caution">
    <text evidence="2">The sequence shown here is derived from an EMBL/GenBank/DDBJ whole genome shotgun (WGS) entry which is preliminary data.</text>
</comment>
<evidence type="ECO:0000313" key="3">
    <source>
        <dbReference type="Proteomes" id="UP000193642"/>
    </source>
</evidence>
<evidence type="ECO:0000313" key="2">
    <source>
        <dbReference type="EMBL" id="ORY50257.1"/>
    </source>
</evidence>
<organism evidence="2 3">
    <name type="scientific">Rhizoclosmatium globosum</name>
    <dbReference type="NCBI Taxonomy" id="329046"/>
    <lineage>
        <taxon>Eukaryota</taxon>
        <taxon>Fungi</taxon>
        <taxon>Fungi incertae sedis</taxon>
        <taxon>Chytridiomycota</taxon>
        <taxon>Chytridiomycota incertae sedis</taxon>
        <taxon>Chytridiomycetes</taxon>
        <taxon>Chytridiales</taxon>
        <taxon>Chytriomycetaceae</taxon>
        <taxon>Rhizoclosmatium</taxon>
    </lineage>
</organism>
<protein>
    <submittedName>
        <fullName evidence="2">Uncharacterized protein</fullName>
    </submittedName>
</protein>
<sequence>MFKVSDWRTWRLLSEGCPAQTRNLERSYGQPGSLGLGYGRFAAIRALNGTTFNGRVLIVRQDVEEDGWADEVRLSSAPATANSSGPSNTQPQPQLLTPEDAELFNCFSTSSRSNWRRIGL</sequence>
<gene>
    <name evidence="2" type="ORF">BCR33DRAFT_525203</name>
</gene>
<accession>A0A1Y2CTI0</accession>
<dbReference type="Proteomes" id="UP000193642">
    <property type="component" value="Unassembled WGS sequence"/>
</dbReference>
<feature type="compositionally biased region" description="Polar residues" evidence="1">
    <location>
        <begin position="77"/>
        <end position="95"/>
    </location>
</feature>
<dbReference type="EMBL" id="MCGO01000007">
    <property type="protein sequence ID" value="ORY50257.1"/>
    <property type="molecule type" value="Genomic_DNA"/>
</dbReference>
<evidence type="ECO:0000256" key="1">
    <source>
        <dbReference type="SAM" id="MobiDB-lite"/>
    </source>
</evidence>
<dbReference type="AlphaFoldDB" id="A0A1Y2CTI0"/>
<feature type="region of interest" description="Disordered" evidence="1">
    <location>
        <begin position="73"/>
        <end position="96"/>
    </location>
</feature>
<reference evidence="2 3" key="1">
    <citation type="submission" date="2016-07" db="EMBL/GenBank/DDBJ databases">
        <title>Pervasive Adenine N6-methylation of Active Genes in Fungi.</title>
        <authorList>
            <consortium name="DOE Joint Genome Institute"/>
            <person name="Mondo S.J."/>
            <person name="Dannebaum R.O."/>
            <person name="Kuo R.C."/>
            <person name="Labutti K."/>
            <person name="Haridas S."/>
            <person name="Kuo A."/>
            <person name="Salamov A."/>
            <person name="Ahrendt S.R."/>
            <person name="Lipzen A."/>
            <person name="Sullivan W."/>
            <person name="Andreopoulos W.B."/>
            <person name="Clum A."/>
            <person name="Lindquist E."/>
            <person name="Daum C."/>
            <person name="Ramamoorthy G.K."/>
            <person name="Gryganskyi A."/>
            <person name="Culley D."/>
            <person name="Magnuson J.K."/>
            <person name="James T.Y."/>
            <person name="O'Malley M.A."/>
            <person name="Stajich J.E."/>
            <person name="Spatafora J.W."/>
            <person name="Visel A."/>
            <person name="Grigoriev I.V."/>
        </authorList>
    </citation>
    <scope>NUCLEOTIDE SEQUENCE [LARGE SCALE GENOMIC DNA]</scope>
    <source>
        <strain evidence="2 3">JEL800</strain>
    </source>
</reference>
<name>A0A1Y2CTI0_9FUNG</name>
<keyword evidence="3" id="KW-1185">Reference proteome</keyword>